<feature type="transmembrane region" description="Helical" evidence="1">
    <location>
        <begin position="42"/>
        <end position="59"/>
    </location>
</feature>
<keyword evidence="3" id="KW-1185">Reference proteome</keyword>
<keyword evidence="1" id="KW-1133">Transmembrane helix</keyword>
<dbReference type="NCBIfam" id="NF007968">
    <property type="entry name" value="PRK10692.1"/>
    <property type="match status" value="1"/>
</dbReference>
<dbReference type="Pfam" id="PF10762">
    <property type="entry name" value="DUF2583"/>
    <property type="match status" value="1"/>
</dbReference>
<accession>A0A1B7L7U6</accession>
<sequence>MKRKNASLLGNFLMGFGLVVMVAGVGLSVLNQLPQLNISEMLGHGAIFGIFAGAILWLVGARVSGHEAVADRYWWVRHFDKRCQRKQHRHS</sequence>
<comment type="caution">
    <text evidence="2">The sequence shown here is derived from an EMBL/GenBank/DDBJ whole genome shotgun (WGS) entry which is preliminary data.</text>
</comment>
<keyword evidence="1" id="KW-0472">Membrane</keyword>
<feature type="transmembrane region" description="Helical" evidence="1">
    <location>
        <begin position="12"/>
        <end position="30"/>
    </location>
</feature>
<evidence type="ECO:0000313" key="3">
    <source>
        <dbReference type="Proteomes" id="UP000078225"/>
    </source>
</evidence>
<dbReference type="AlphaFoldDB" id="A0A1B7L7U6"/>
<name>A0A1B7L7U6_9ENTR</name>
<gene>
    <name evidence="2" type="ORF">A9B99_01625</name>
</gene>
<evidence type="ECO:0008006" key="4">
    <source>
        <dbReference type="Google" id="ProtNLM"/>
    </source>
</evidence>
<reference evidence="3" key="1">
    <citation type="submission" date="2016-05" db="EMBL/GenBank/DDBJ databases">
        <authorList>
            <person name="Behera P."/>
            <person name="Vaishampayan P."/>
            <person name="Singh N."/>
            <person name="Raina V."/>
            <person name="Suar M."/>
            <person name="Pattnaik A."/>
            <person name="Rastogi G."/>
        </authorList>
    </citation>
    <scope>NUCLEOTIDE SEQUENCE [LARGE SCALE GENOMIC DNA]</scope>
    <source>
        <strain evidence="3">MP23</strain>
    </source>
</reference>
<keyword evidence="1" id="KW-0812">Transmembrane</keyword>
<evidence type="ECO:0000256" key="1">
    <source>
        <dbReference type="SAM" id="Phobius"/>
    </source>
</evidence>
<dbReference type="Proteomes" id="UP000078225">
    <property type="component" value="Unassembled WGS sequence"/>
</dbReference>
<protein>
    <recommendedName>
        <fullName evidence="4">Stress-induced protein YchH</fullName>
    </recommendedName>
</protein>
<dbReference type="RefSeq" id="WP_064594016.1">
    <property type="nucleotide sequence ID" value="NZ_CP134782.1"/>
</dbReference>
<dbReference type="InterPro" id="IPR019698">
    <property type="entry name" value="DUF2583"/>
</dbReference>
<proteinExistence type="predicted"/>
<dbReference type="OrthoDB" id="6494670at2"/>
<dbReference type="STRING" id="1691903.A9B99_01625"/>
<dbReference type="EMBL" id="LYRP01000001">
    <property type="protein sequence ID" value="OAT78459.1"/>
    <property type="molecule type" value="Genomic_DNA"/>
</dbReference>
<organism evidence="2 3">
    <name type="scientific">Mangrovibacter phragmitis</name>
    <dbReference type="NCBI Taxonomy" id="1691903"/>
    <lineage>
        <taxon>Bacteria</taxon>
        <taxon>Pseudomonadati</taxon>
        <taxon>Pseudomonadota</taxon>
        <taxon>Gammaproteobacteria</taxon>
        <taxon>Enterobacterales</taxon>
        <taxon>Enterobacteriaceae</taxon>
        <taxon>Mangrovibacter</taxon>
    </lineage>
</organism>
<evidence type="ECO:0000313" key="2">
    <source>
        <dbReference type="EMBL" id="OAT78459.1"/>
    </source>
</evidence>